<evidence type="ECO:0000259" key="3">
    <source>
        <dbReference type="Pfam" id="PF13514"/>
    </source>
</evidence>
<feature type="coiled-coil region" evidence="1">
    <location>
        <begin position="753"/>
        <end position="780"/>
    </location>
</feature>
<dbReference type="InterPro" id="IPR038734">
    <property type="entry name" value="YhaN_AAA"/>
</dbReference>
<feature type="transmembrane region" description="Helical" evidence="2">
    <location>
        <begin position="510"/>
        <end position="529"/>
    </location>
</feature>
<evidence type="ECO:0000256" key="2">
    <source>
        <dbReference type="SAM" id="Phobius"/>
    </source>
</evidence>
<feature type="coiled-coil region" evidence="1">
    <location>
        <begin position="835"/>
        <end position="862"/>
    </location>
</feature>
<dbReference type="EMBL" id="PFNG01000026">
    <property type="protein sequence ID" value="PIZ42146.1"/>
    <property type="molecule type" value="Genomic_DNA"/>
</dbReference>
<dbReference type="PANTHER" id="PTHR41259:SF1">
    <property type="entry name" value="DOUBLE-STRAND BREAK REPAIR RAD50 ATPASE, PUTATIVE-RELATED"/>
    <property type="match status" value="1"/>
</dbReference>
<keyword evidence="2" id="KW-1133">Transmembrane helix</keyword>
<feature type="coiled-coil region" evidence="1">
    <location>
        <begin position="338"/>
        <end position="456"/>
    </location>
</feature>
<name>A0A2M7TAU7_9ACTN</name>
<dbReference type="RefSeq" id="WP_286975553.1">
    <property type="nucleotide sequence ID" value="NZ_PFNG01000026.1"/>
</dbReference>
<comment type="caution">
    <text evidence="4">The sequence shown here is derived from an EMBL/GenBank/DDBJ whole genome shotgun (WGS) entry which is preliminary data.</text>
</comment>
<evidence type="ECO:0000313" key="5">
    <source>
        <dbReference type="Proteomes" id="UP000230956"/>
    </source>
</evidence>
<evidence type="ECO:0000313" key="4">
    <source>
        <dbReference type="EMBL" id="PIZ42146.1"/>
    </source>
</evidence>
<dbReference type="PANTHER" id="PTHR41259">
    <property type="entry name" value="DOUBLE-STRAND BREAK REPAIR RAD50 ATPASE, PUTATIVE-RELATED"/>
    <property type="match status" value="1"/>
</dbReference>
<dbReference type="Pfam" id="PF13514">
    <property type="entry name" value="AAA_27"/>
    <property type="match status" value="1"/>
</dbReference>
<proteinExistence type="predicted"/>
<feature type="coiled-coil region" evidence="1">
    <location>
        <begin position="277"/>
        <end position="304"/>
    </location>
</feature>
<gene>
    <name evidence="4" type="ORF">COY37_00935</name>
</gene>
<dbReference type="Gene3D" id="3.40.50.300">
    <property type="entry name" value="P-loop containing nucleotide triphosphate hydrolases"/>
    <property type="match status" value="2"/>
</dbReference>
<reference evidence="5" key="1">
    <citation type="submission" date="2017-09" db="EMBL/GenBank/DDBJ databases">
        <title>Depth-based differentiation of microbial function through sediment-hosted aquifers and enrichment of novel symbionts in the deep terrestrial subsurface.</title>
        <authorList>
            <person name="Probst A.J."/>
            <person name="Ladd B."/>
            <person name="Jarett J.K."/>
            <person name="Geller-Mcgrath D.E."/>
            <person name="Sieber C.M.K."/>
            <person name="Emerson J.B."/>
            <person name="Anantharaman K."/>
            <person name="Thomas B.C."/>
            <person name="Malmstrom R."/>
            <person name="Stieglmeier M."/>
            <person name="Klingl A."/>
            <person name="Woyke T."/>
            <person name="Ryan C.M."/>
            <person name="Banfield J.F."/>
        </authorList>
    </citation>
    <scope>NUCLEOTIDE SEQUENCE [LARGE SCALE GENOMIC DNA]</scope>
</reference>
<keyword evidence="1" id="KW-0175">Coiled coil</keyword>
<dbReference type="Proteomes" id="UP000230956">
    <property type="component" value="Unassembled WGS sequence"/>
</dbReference>
<dbReference type="SUPFAM" id="SSF52540">
    <property type="entry name" value="P-loop containing nucleoside triphosphate hydrolases"/>
    <property type="match status" value="1"/>
</dbReference>
<evidence type="ECO:0000256" key="1">
    <source>
        <dbReference type="SAM" id="Coils"/>
    </source>
</evidence>
<keyword evidence="2" id="KW-0812">Transmembrane</keyword>
<dbReference type="InterPro" id="IPR027417">
    <property type="entry name" value="P-loop_NTPase"/>
</dbReference>
<sequence>MRFEEVYIDGFGKFHDYPIRDLAPGLTVFIGPNEAGKSTILSFIKRILFGFPDGRQRQNPYPPLAGGSHGGRLVVTTSDDKRYVIERYLRSSNAVQVTLPDGSTGGMEALSYMLGPINKNIFENVFAFGLSELQDFETLNNDEIKGRLYSAGTGTGSISVAEVVSKLDAEASNLYKPSRSDKPEVNTLFKKINEVNSRLKEIENEMQAFDDFHRDLEEVEREVAVVRQRRHQLGADLNHAKDLITAWPDWRKIHDVKERLQEVPAIESFPENGVVLLERKLEKLDELESASTAKMEKLEKMRIRESLVAVDERLIDAESEICGLQGGQEKYATARDELPGLKGELKAAEEGLKELLREIGPDWDEEKLSSFDVSIPAKEIVRQKSDEIEDIKEKIRSAESDIVNVERNIKALEAEKVSLDKRVEALGYQWIDEGKLDQQRKALQSLRAKCPILREKEIELRNLRERGELFILFRPRQKEAPMKMPLWPAVLFIAIGIVLLIVALPTNSMILGIVGFAGFILSSIVYVVVSRTLLSSKGDGLEGEASEMLGKQSEESEDRKKALEFELQKTRNEILTHAQICGFEDIPDSRQIEDKDSELRAADTSRLQLDELNNQGKELALKFKQHDGELEILDDKLQALKQRNDRAIRAWKDWLIEKGLEPELSPDGVIDIFATVKTCIEKKKAAETLVGRISQVRSYLQEYEAKISTVMESCGRQSTDIDIDVIVELSKLGEDVELNISNNRELEQLASDGKGLALEIKNLDEKIERLRGEISELFAMGFAKSELEFRENARHWEEHARLSNEVLSSEQSIRRVGGDGEQYEAFTEELQGASRESLIEKESQLEESFNEADANYAELLKKQGSIAKDIENIERREEGSLLKIDKMVKLRKLDMLADEWSTRILATTIVRKALERYEKEKQPLVIKEAQSFFSHITQGRYSRIYAPLDESKIYVEDSDGRRKDIQELSRGTAEQLYLSLRFGFIREFSKRADGLPVVFDDIFVNFDPDRFIAAFDAVKELTKTNQVFYFTCHSNLSPLLGTIPDARIIDLNEERLTNS</sequence>
<feature type="transmembrane region" description="Helical" evidence="2">
    <location>
        <begin position="484"/>
        <end position="504"/>
    </location>
</feature>
<feature type="coiled-coil region" evidence="1">
    <location>
        <begin position="623"/>
        <end position="650"/>
    </location>
</feature>
<keyword evidence="2" id="KW-0472">Membrane</keyword>
<feature type="domain" description="YhaN AAA" evidence="3">
    <location>
        <begin position="1"/>
        <end position="203"/>
    </location>
</feature>
<organism evidence="4 5">
    <name type="scientific">Candidatus Aquicultor secundus</name>
    <dbReference type="NCBI Taxonomy" id="1973895"/>
    <lineage>
        <taxon>Bacteria</taxon>
        <taxon>Bacillati</taxon>
        <taxon>Actinomycetota</taxon>
        <taxon>Candidatus Aquicultoria</taxon>
        <taxon>Candidatus Aquicultorales</taxon>
        <taxon>Candidatus Aquicultoraceae</taxon>
        <taxon>Candidatus Aquicultor</taxon>
    </lineage>
</organism>
<accession>A0A2M7TAU7</accession>
<feature type="coiled-coil region" evidence="1">
    <location>
        <begin position="185"/>
        <end position="236"/>
    </location>
</feature>
<protein>
    <recommendedName>
        <fullName evidence="3">YhaN AAA domain-containing protein</fullName>
    </recommendedName>
</protein>
<dbReference type="AlphaFoldDB" id="A0A2M7TAU7"/>